<proteinExistence type="predicted"/>
<name>A0A926DG49_9FIRM</name>
<gene>
    <name evidence="1" type="ORF">H8695_11110</name>
</gene>
<evidence type="ECO:0000313" key="2">
    <source>
        <dbReference type="Proteomes" id="UP000620366"/>
    </source>
</evidence>
<protein>
    <submittedName>
        <fullName evidence="1">Uncharacterized protein</fullName>
    </submittedName>
</protein>
<dbReference type="AlphaFoldDB" id="A0A926DG49"/>
<sequence length="138" mass="15196">METDAKIRLLNGDNELIVNFLNGLTNTRADEVKQGCVILTEPYIEWAALCEPFQTRVDADFIQRDGPAIWAKAKVLNIAAPDILICEIRGLGDAVVVEDIEFDGKIGDTIYLSGSLSIDYSLHGGVDQWTIPYDPELG</sequence>
<dbReference type="EMBL" id="JACRSP010000006">
    <property type="protein sequence ID" value="MBC8537236.1"/>
    <property type="molecule type" value="Genomic_DNA"/>
</dbReference>
<comment type="caution">
    <text evidence="1">The sequence shown here is derived from an EMBL/GenBank/DDBJ whole genome shotgun (WGS) entry which is preliminary data.</text>
</comment>
<organism evidence="1 2">
    <name type="scientific">Feifania hominis</name>
    <dbReference type="NCBI Taxonomy" id="2763660"/>
    <lineage>
        <taxon>Bacteria</taxon>
        <taxon>Bacillati</taxon>
        <taxon>Bacillota</taxon>
        <taxon>Clostridia</taxon>
        <taxon>Eubacteriales</taxon>
        <taxon>Feifaniaceae</taxon>
        <taxon>Feifania</taxon>
    </lineage>
</organism>
<keyword evidence="2" id="KW-1185">Reference proteome</keyword>
<evidence type="ECO:0000313" key="1">
    <source>
        <dbReference type="EMBL" id="MBC8537236.1"/>
    </source>
</evidence>
<accession>A0A926DG49</accession>
<dbReference type="Proteomes" id="UP000620366">
    <property type="component" value="Unassembled WGS sequence"/>
</dbReference>
<reference evidence="1" key="1">
    <citation type="submission" date="2020-08" db="EMBL/GenBank/DDBJ databases">
        <title>Genome public.</title>
        <authorList>
            <person name="Liu C."/>
            <person name="Sun Q."/>
        </authorList>
    </citation>
    <scope>NUCLEOTIDE SEQUENCE</scope>
    <source>
        <strain evidence="1">BX7</strain>
    </source>
</reference>